<organism evidence="1 2">
    <name type="scientific">Amycolatopsis coloradensis</name>
    <dbReference type="NCBI Taxonomy" id="76021"/>
    <lineage>
        <taxon>Bacteria</taxon>
        <taxon>Bacillati</taxon>
        <taxon>Actinomycetota</taxon>
        <taxon>Actinomycetes</taxon>
        <taxon>Pseudonocardiales</taxon>
        <taxon>Pseudonocardiaceae</taxon>
        <taxon>Amycolatopsis</taxon>
    </lineage>
</organism>
<dbReference type="EMBL" id="CP150484">
    <property type="protein sequence ID" value="WYW21909.1"/>
    <property type="molecule type" value="Genomic_DNA"/>
</dbReference>
<keyword evidence="2" id="KW-1185">Reference proteome</keyword>
<gene>
    <name evidence="1" type="ORF">LCL61_40875</name>
</gene>
<accession>A0ACD5BRL8</accession>
<sequence>MNGWAEHQGRNGATQAGRHRAGGTEGWTPSVPPRGQRAGGHGHHAHREFAPPSTGSLPLPPPRDRRAPSPGYAPSSGRLPLPQPAREVPVEPPARPARVEVSFTEPVPPPAEERRAKTAQRTKVTLTAPAPRRPEPVEVDDNEDVRVYLAPPVDGLSTFDLGTVPASVTPPKTWRKAAWFAAAASALVVVGLLFAGSYLVGKPLPEQQSQGGWPGYRGGSPLTQDDLAGHPATPPQGGAAGNPSESEKESSTRDDRSAANSGTPSDSESAGTGSSRPDSSGPATSGRPAPPSSDRPQKPPVVPANRTTTPAPWYASQPDAQAMGDNTELFLNSVTTNPQEASSVTSGGLREEGAEGLRDRYRDVAYFEVKKVSIDQRRGVTVNTVEVTHKDGTKTMEQRTFTFGDDDKIVDDGM</sequence>
<name>A0ACD5BRL8_9PSEU</name>
<evidence type="ECO:0000313" key="2">
    <source>
        <dbReference type="Proteomes" id="UP001456344"/>
    </source>
</evidence>
<evidence type="ECO:0000313" key="1">
    <source>
        <dbReference type="EMBL" id="WYW21909.1"/>
    </source>
</evidence>
<dbReference type="Proteomes" id="UP001456344">
    <property type="component" value="Chromosome"/>
</dbReference>
<protein>
    <submittedName>
        <fullName evidence="1">Uncharacterized protein</fullName>
    </submittedName>
</protein>
<proteinExistence type="predicted"/>
<reference evidence="1" key="1">
    <citation type="submission" date="2023-10" db="EMBL/GenBank/DDBJ databases">
        <title>Whole genome sequencing of actinobacterial strain Amycolatopsis sp. (BCA-696) identifies the underlying plant growth-promoting genes.</title>
        <authorList>
            <person name="Gandham P."/>
            <person name="Vadla N."/>
            <person name="Saji A."/>
            <person name="Srinivas V."/>
            <person name="Ruperao P."/>
            <person name="Selvanayagam S."/>
            <person name="Saxena R.K."/>
            <person name="Rathore A."/>
            <person name="Gopalakrishnan S."/>
            <person name="Thakur V."/>
        </authorList>
    </citation>
    <scope>NUCLEOTIDE SEQUENCE</scope>
    <source>
        <strain evidence="1">BCA-696</strain>
    </source>
</reference>